<evidence type="ECO:0000259" key="2">
    <source>
        <dbReference type="PROSITE" id="PS50174"/>
    </source>
</evidence>
<dbReference type="InterPro" id="IPR000467">
    <property type="entry name" value="G_patch_dom"/>
</dbReference>
<dbReference type="EMBL" id="QRBI01000106">
    <property type="protein sequence ID" value="RMC12388.1"/>
    <property type="molecule type" value="Genomic_DNA"/>
</dbReference>
<keyword evidence="1" id="KW-0472">Membrane</keyword>
<organism evidence="3 4">
    <name type="scientific">Hirundo rustica rustica</name>
    <dbReference type="NCBI Taxonomy" id="333673"/>
    <lineage>
        <taxon>Eukaryota</taxon>
        <taxon>Metazoa</taxon>
        <taxon>Chordata</taxon>
        <taxon>Craniata</taxon>
        <taxon>Vertebrata</taxon>
        <taxon>Euteleostomi</taxon>
        <taxon>Archelosauria</taxon>
        <taxon>Archosauria</taxon>
        <taxon>Dinosauria</taxon>
        <taxon>Saurischia</taxon>
        <taxon>Theropoda</taxon>
        <taxon>Coelurosauria</taxon>
        <taxon>Aves</taxon>
        <taxon>Neognathae</taxon>
        <taxon>Neoaves</taxon>
        <taxon>Telluraves</taxon>
        <taxon>Australaves</taxon>
        <taxon>Passeriformes</taxon>
        <taxon>Sylvioidea</taxon>
        <taxon>Hirundinidae</taxon>
        <taxon>Hirundo</taxon>
    </lineage>
</organism>
<feature type="domain" description="G-patch" evidence="2">
    <location>
        <begin position="285"/>
        <end position="329"/>
    </location>
</feature>
<dbReference type="GO" id="GO:0003676">
    <property type="term" value="F:nucleic acid binding"/>
    <property type="evidence" value="ECO:0007669"/>
    <property type="project" value="InterPro"/>
</dbReference>
<evidence type="ECO:0000313" key="3">
    <source>
        <dbReference type="EMBL" id="RMC12388.1"/>
    </source>
</evidence>
<evidence type="ECO:0000256" key="1">
    <source>
        <dbReference type="SAM" id="Phobius"/>
    </source>
</evidence>
<feature type="transmembrane region" description="Helical" evidence="1">
    <location>
        <begin position="149"/>
        <end position="168"/>
    </location>
</feature>
<dbReference type="Pfam" id="PF01585">
    <property type="entry name" value="G-patch"/>
    <property type="match status" value="1"/>
</dbReference>
<reference evidence="3 4" key="1">
    <citation type="submission" date="2018-07" db="EMBL/GenBank/DDBJ databases">
        <title>A high quality draft genome assembly of the barn swallow (H. rustica rustica).</title>
        <authorList>
            <person name="Formenti G."/>
            <person name="Chiara M."/>
            <person name="Poveda L."/>
            <person name="Francoijs K.-J."/>
            <person name="Bonisoli-Alquati A."/>
            <person name="Canova L."/>
            <person name="Gianfranceschi L."/>
            <person name="Horner D.S."/>
            <person name="Saino N."/>
        </authorList>
    </citation>
    <scope>NUCLEOTIDE SEQUENCE [LARGE SCALE GENOMIC DNA]</scope>
    <source>
        <strain evidence="3">Chelidonia</strain>
        <tissue evidence="3">Blood</tissue>
    </source>
</reference>
<protein>
    <recommendedName>
        <fullName evidence="2">G-patch domain-containing protein</fullName>
    </recommendedName>
</protein>
<dbReference type="PROSITE" id="PS50174">
    <property type="entry name" value="G_PATCH"/>
    <property type="match status" value="1"/>
</dbReference>
<keyword evidence="4" id="KW-1185">Reference proteome</keyword>
<evidence type="ECO:0000313" key="4">
    <source>
        <dbReference type="Proteomes" id="UP000269221"/>
    </source>
</evidence>
<gene>
    <name evidence="3" type="ORF">DUI87_09903</name>
</gene>
<dbReference type="InterPro" id="IPR051189">
    <property type="entry name" value="Splicing_assoc_domain"/>
</dbReference>
<sequence length="329" mass="35699">MDKLRVCLPKESRTGHSIPGLIRAEQRGRITSLDLLTVLFLMHPRTPLAFLEIGPAGSGTAFPPGPPGSSLQGYFPADQPPACADAWGYSSPATRLKEETSGDEAPFLGLIPYKELQSTLNDKEGFEISLKAAGMKNTFCTSSRLKANALMTSFVAGTVFAVIVLHYFNKITPGPGSSRKTVHLSQDSLHHDHWFSPGARKEHSQLQLLRDNRSERGHKKNSSVKTASRNYSIDSNALEAIVYYLWQTSVHLGSLCMGDIKRRRKAAPLPGPTGFVGENTQPIPENNIGNRMLQSMGWTPGTGLGPDGKGIAEPIRAIQRPKGLGLGFS</sequence>
<proteinExistence type="predicted"/>
<dbReference type="STRING" id="333673.A0A3M0KGM0"/>
<comment type="caution">
    <text evidence="3">The sequence shown here is derived from an EMBL/GenBank/DDBJ whole genome shotgun (WGS) entry which is preliminary data.</text>
</comment>
<dbReference type="Proteomes" id="UP000269221">
    <property type="component" value="Unassembled WGS sequence"/>
</dbReference>
<keyword evidence="1" id="KW-0812">Transmembrane</keyword>
<keyword evidence="1" id="KW-1133">Transmembrane helix</keyword>
<dbReference type="OrthoDB" id="29221at2759"/>
<name>A0A3M0KGM0_HIRRU</name>
<dbReference type="SMART" id="SM00443">
    <property type="entry name" value="G_patch"/>
    <property type="match status" value="1"/>
</dbReference>
<dbReference type="AlphaFoldDB" id="A0A3M0KGM0"/>
<accession>A0A3M0KGM0</accession>
<dbReference type="PANTHER" id="PTHR14195">
    <property type="entry name" value="G PATCH DOMAIN CONTAINING PROTEIN 2"/>
    <property type="match status" value="1"/>
</dbReference>